<dbReference type="Proteomes" id="UP000828390">
    <property type="component" value="Unassembled WGS sequence"/>
</dbReference>
<dbReference type="PROSITE" id="PS50089">
    <property type="entry name" value="ZF_RING_2"/>
    <property type="match status" value="1"/>
</dbReference>
<comment type="subcellular location">
    <subcellularLocation>
        <location evidence="1">Cytoplasm</location>
    </subcellularLocation>
</comment>
<evidence type="ECO:0000256" key="9">
    <source>
        <dbReference type="ARBA" id="ARBA00022840"/>
    </source>
</evidence>
<dbReference type="AlphaFoldDB" id="A0A9D4FM13"/>
<keyword evidence="6" id="KW-0378">Hydrolase</keyword>
<dbReference type="InterPro" id="IPR049080">
    <property type="entry name" value="MOV-10-like_beta-barrel"/>
</dbReference>
<dbReference type="PANTHER" id="PTHR45418:SF1">
    <property type="entry name" value="CANCER_TESTIS ANTIGEN 55"/>
    <property type="match status" value="1"/>
</dbReference>
<dbReference type="SUPFAM" id="SSF57850">
    <property type="entry name" value="RING/U-box"/>
    <property type="match status" value="1"/>
</dbReference>
<evidence type="ECO:0000256" key="2">
    <source>
        <dbReference type="ARBA" id="ARBA00022490"/>
    </source>
</evidence>
<dbReference type="InterPro" id="IPR049079">
    <property type="entry name" value="Mov-10_helical"/>
</dbReference>
<comment type="caution">
    <text evidence="13">The sequence shown here is derived from an EMBL/GenBank/DDBJ whole genome shotgun (WGS) entry which is preliminary data.</text>
</comment>
<keyword evidence="3" id="KW-0479">Metal-binding</keyword>
<reference evidence="13" key="2">
    <citation type="submission" date="2020-11" db="EMBL/GenBank/DDBJ databases">
        <authorList>
            <person name="McCartney M.A."/>
            <person name="Auch B."/>
            <person name="Kono T."/>
            <person name="Mallez S."/>
            <person name="Becker A."/>
            <person name="Gohl D.M."/>
            <person name="Silverstein K.A.T."/>
            <person name="Koren S."/>
            <person name="Bechman K.B."/>
            <person name="Herman A."/>
            <person name="Abrahante J.E."/>
            <person name="Garbe J."/>
        </authorList>
    </citation>
    <scope>NUCLEOTIDE SEQUENCE</scope>
    <source>
        <strain evidence="13">Duluth1</strain>
        <tissue evidence="13">Whole animal</tissue>
    </source>
</reference>
<keyword evidence="7" id="KW-0347">Helicase</keyword>
<dbReference type="SMART" id="SM00184">
    <property type="entry name" value="RING"/>
    <property type="match status" value="1"/>
</dbReference>
<evidence type="ECO:0000256" key="3">
    <source>
        <dbReference type="ARBA" id="ARBA00022723"/>
    </source>
</evidence>
<dbReference type="Pfam" id="PF21635">
    <property type="entry name" value="Mov-10_helical"/>
    <property type="match status" value="1"/>
</dbReference>
<keyword evidence="2" id="KW-0963">Cytoplasm</keyword>
<organism evidence="13 14">
    <name type="scientific">Dreissena polymorpha</name>
    <name type="common">Zebra mussel</name>
    <name type="synonym">Mytilus polymorpha</name>
    <dbReference type="NCBI Taxonomy" id="45954"/>
    <lineage>
        <taxon>Eukaryota</taxon>
        <taxon>Metazoa</taxon>
        <taxon>Spiralia</taxon>
        <taxon>Lophotrochozoa</taxon>
        <taxon>Mollusca</taxon>
        <taxon>Bivalvia</taxon>
        <taxon>Autobranchia</taxon>
        <taxon>Heteroconchia</taxon>
        <taxon>Euheterodonta</taxon>
        <taxon>Imparidentia</taxon>
        <taxon>Neoheterodontei</taxon>
        <taxon>Myida</taxon>
        <taxon>Dreissenoidea</taxon>
        <taxon>Dreissenidae</taxon>
        <taxon>Dreissena</taxon>
    </lineage>
</organism>
<name>A0A9D4FM13_DREPO</name>
<evidence type="ECO:0000256" key="5">
    <source>
        <dbReference type="ARBA" id="ARBA00022771"/>
    </source>
</evidence>
<sequence>MECSVNECGVCASESIVAFCENCNFRICGTCFQMHKKSTKLFQNHVAFLIETNKPTSDHFISEEDALQFSEHNSGDIHTHKCTRHTHEHLVLFCSDHMDTLCGRCVVSFHKSCKLIDLFEVHVDDEEVITCKSKIHDIEKELMSAENKIEKNTHTNIACKIEYLAELEKLRTDVNTWFDHQQLICEKQCNTTFQTNSERLTKVQLFCNENMQRIRERKELIDKLISQNHVKRLYLILNQVRHEIEQIKLKFHWLNSESGFNGYHFKRSSGLDQLLNVKTFDISGLEEWCSGSDDVSDDLSSITSEELKEQDTCVICMDIITEQKTLVCGHIFCKICIDKSMNFKHSCPICGRVCGIITGDCHEELAPKFVYEKPDHFQDNSFEVTEPGEKLPEHGRKDLIGKLRPFNIPPHLYNNARKGTSHKDGKITINSPYLSKILDCNTTPRNYMQKFHHLLWLEEIQMKIDIQQYNMAGVAMTLCQNKMRLEVPGLAENRPSVLRGDRVYIKYSEKTGHPEDQLLVANGTVGFKMECEADEFRPRRNIRYEGIVHKIEREHVQLGVAAKLRREWTPRQLYDVEFRISPFNMWVQHRAYTRLSISWIFCFLSNQTQGQINRAYVLGRGLTRR</sequence>
<reference evidence="13" key="1">
    <citation type="journal article" date="2019" name="bioRxiv">
        <title>The Genome of the Zebra Mussel, Dreissena polymorpha: A Resource for Invasive Species Research.</title>
        <authorList>
            <person name="McCartney M.A."/>
            <person name="Auch B."/>
            <person name="Kono T."/>
            <person name="Mallez S."/>
            <person name="Zhang Y."/>
            <person name="Obille A."/>
            <person name="Becker A."/>
            <person name="Abrahante J.E."/>
            <person name="Garbe J."/>
            <person name="Badalamenti J.P."/>
            <person name="Herman A."/>
            <person name="Mangelson H."/>
            <person name="Liachko I."/>
            <person name="Sullivan S."/>
            <person name="Sone E.D."/>
            <person name="Koren S."/>
            <person name="Silverstein K.A.T."/>
            <person name="Beckman K.B."/>
            <person name="Gohl D.M."/>
        </authorList>
    </citation>
    <scope>NUCLEOTIDE SEQUENCE</scope>
    <source>
        <strain evidence="13">Duluth1</strain>
        <tissue evidence="13">Whole animal</tissue>
    </source>
</reference>
<keyword evidence="8" id="KW-0862">Zinc</keyword>
<dbReference type="InterPro" id="IPR017907">
    <property type="entry name" value="Znf_RING_CS"/>
</dbReference>
<protein>
    <submittedName>
        <fullName evidence="13">Uncharacterized protein</fullName>
    </submittedName>
</protein>
<dbReference type="PROSITE" id="PS00518">
    <property type="entry name" value="ZF_RING_1"/>
    <property type="match status" value="1"/>
</dbReference>
<dbReference type="GO" id="GO:0004386">
    <property type="term" value="F:helicase activity"/>
    <property type="evidence" value="ECO:0007669"/>
    <property type="project" value="UniProtKB-KW"/>
</dbReference>
<dbReference type="Pfam" id="PF21634">
    <property type="entry name" value="MOV-10_beta-barrel"/>
    <property type="match status" value="2"/>
</dbReference>
<gene>
    <name evidence="13" type="ORF">DPMN_154460</name>
</gene>
<dbReference type="PROSITE" id="PS50119">
    <property type="entry name" value="ZF_BBOX"/>
    <property type="match status" value="2"/>
</dbReference>
<proteinExistence type="predicted"/>
<dbReference type="InterPro" id="IPR000315">
    <property type="entry name" value="Znf_B-box"/>
</dbReference>
<dbReference type="Pfam" id="PF13923">
    <property type="entry name" value="zf-C3HC4_2"/>
    <property type="match status" value="1"/>
</dbReference>
<dbReference type="PANTHER" id="PTHR45418">
    <property type="entry name" value="CANCER/TESTIS ANTIGEN 55"/>
    <property type="match status" value="1"/>
</dbReference>
<evidence type="ECO:0000256" key="7">
    <source>
        <dbReference type="ARBA" id="ARBA00022806"/>
    </source>
</evidence>
<dbReference type="Gene3D" id="3.30.40.10">
    <property type="entry name" value="Zinc/RING finger domain, C3HC4 (zinc finger)"/>
    <property type="match status" value="1"/>
</dbReference>
<evidence type="ECO:0000259" key="12">
    <source>
        <dbReference type="PROSITE" id="PS50119"/>
    </source>
</evidence>
<evidence type="ECO:0000256" key="10">
    <source>
        <dbReference type="PROSITE-ProRule" id="PRU00024"/>
    </source>
</evidence>
<evidence type="ECO:0000256" key="8">
    <source>
        <dbReference type="ARBA" id="ARBA00022833"/>
    </source>
</evidence>
<dbReference type="GO" id="GO:0005524">
    <property type="term" value="F:ATP binding"/>
    <property type="evidence" value="ECO:0007669"/>
    <property type="project" value="UniProtKB-KW"/>
</dbReference>
<dbReference type="InterPro" id="IPR013083">
    <property type="entry name" value="Znf_RING/FYVE/PHD"/>
</dbReference>
<dbReference type="GO" id="GO:0016787">
    <property type="term" value="F:hydrolase activity"/>
    <property type="evidence" value="ECO:0007669"/>
    <property type="project" value="UniProtKB-KW"/>
</dbReference>
<dbReference type="Gene3D" id="3.30.160.60">
    <property type="entry name" value="Classic Zinc Finger"/>
    <property type="match status" value="1"/>
</dbReference>
<dbReference type="EMBL" id="JAIWYP010000007">
    <property type="protein sequence ID" value="KAH3800817.1"/>
    <property type="molecule type" value="Genomic_DNA"/>
</dbReference>
<keyword evidence="14" id="KW-1185">Reference proteome</keyword>
<keyword evidence="5 10" id="KW-0863">Zinc-finger</keyword>
<evidence type="ECO:0000313" key="13">
    <source>
        <dbReference type="EMBL" id="KAH3800817.1"/>
    </source>
</evidence>
<dbReference type="InterPro" id="IPR001841">
    <property type="entry name" value="Znf_RING"/>
</dbReference>
<accession>A0A9D4FM13</accession>
<dbReference type="GO" id="GO:0005737">
    <property type="term" value="C:cytoplasm"/>
    <property type="evidence" value="ECO:0007669"/>
    <property type="project" value="UniProtKB-SubCell"/>
</dbReference>
<dbReference type="GO" id="GO:0008270">
    <property type="term" value="F:zinc ion binding"/>
    <property type="evidence" value="ECO:0007669"/>
    <property type="project" value="UniProtKB-KW"/>
</dbReference>
<evidence type="ECO:0000256" key="1">
    <source>
        <dbReference type="ARBA" id="ARBA00004496"/>
    </source>
</evidence>
<keyword evidence="9" id="KW-0067">ATP-binding</keyword>
<feature type="domain" description="RING-type" evidence="11">
    <location>
        <begin position="313"/>
        <end position="350"/>
    </location>
</feature>
<evidence type="ECO:0000256" key="6">
    <source>
        <dbReference type="ARBA" id="ARBA00022801"/>
    </source>
</evidence>
<evidence type="ECO:0000259" key="11">
    <source>
        <dbReference type="PROSITE" id="PS50089"/>
    </source>
</evidence>
<feature type="domain" description="B box-type" evidence="12">
    <location>
        <begin position="8"/>
        <end position="50"/>
    </location>
</feature>
<evidence type="ECO:0000256" key="4">
    <source>
        <dbReference type="ARBA" id="ARBA00022741"/>
    </source>
</evidence>
<evidence type="ECO:0000313" key="14">
    <source>
        <dbReference type="Proteomes" id="UP000828390"/>
    </source>
</evidence>
<feature type="domain" description="B box-type" evidence="12">
    <location>
        <begin position="82"/>
        <end position="118"/>
    </location>
</feature>
<keyword evidence="4" id="KW-0547">Nucleotide-binding</keyword>
<dbReference type="CDD" id="cd19757">
    <property type="entry name" value="Bbox1"/>
    <property type="match status" value="1"/>
</dbReference>